<dbReference type="SUPFAM" id="SSF55729">
    <property type="entry name" value="Acyl-CoA N-acyltransferases (Nat)"/>
    <property type="match status" value="1"/>
</dbReference>
<protein>
    <submittedName>
        <fullName evidence="2">Acetyltransferase</fullName>
    </submittedName>
</protein>
<evidence type="ECO:0000313" key="2">
    <source>
        <dbReference type="EMBL" id="OHV28053.1"/>
    </source>
</evidence>
<gene>
    <name evidence="2" type="ORF">CC117_30720</name>
</gene>
<dbReference type="InterPro" id="IPR016181">
    <property type="entry name" value="Acyl_CoA_acyltransferase"/>
</dbReference>
<dbReference type="Gene3D" id="3.40.630.30">
    <property type="match status" value="1"/>
</dbReference>
<proteinExistence type="predicted"/>
<keyword evidence="2" id="KW-0808">Transferase</keyword>
<name>A0A1S1PZF9_9ACTN</name>
<sequence>MALHYGTPSVVTIPTVLTERLVLRGWKAADLDPYAAMNADAETMRYLDGTFDRAGTERLVTHLIGMWAIRGHGMWAVEDRASGEFLGRAGTYFAQGWPGVEVAVSIRRDRWGQGLGTEAITAALDFGFTHLDVDELITATHQENTGMNTIARKLGMTFREIADVGPWKANNVHAISRADWAARRPDETQR</sequence>
<dbReference type="RefSeq" id="WP_071092084.1">
    <property type="nucleotide sequence ID" value="NZ_MBLM01000182.1"/>
</dbReference>
<dbReference type="Proteomes" id="UP000179627">
    <property type="component" value="Unassembled WGS sequence"/>
</dbReference>
<dbReference type="GO" id="GO:0016747">
    <property type="term" value="F:acyltransferase activity, transferring groups other than amino-acyl groups"/>
    <property type="evidence" value="ECO:0007669"/>
    <property type="project" value="InterPro"/>
</dbReference>
<accession>A0A1S1PZF9</accession>
<dbReference type="PANTHER" id="PTHR43792:SF1">
    <property type="entry name" value="N-ACETYLTRANSFERASE DOMAIN-CONTAINING PROTEIN"/>
    <property type="match status" value="1"/>
</dbReference>
<evidence type="ECO:0000313" key="3">
    <source>
        <dbReference type="Proteomes" id="UP000179627"/>
    </source>
</evidence>
<dbReference type="InterPro" id="IPR000182">
    <property type="entry name" value="GNAT_dom"/>
</dbReference>
<dbReference type="Pfam" id="PF13302">
    <property type="entry name" value="Acetyltransf_3"/>
    <property type="match status" value="1"/>
</dbReference>
<dbReference type="InterPro" id="IPR051531">
    <property type="entry name" value="N-acetyltransferase"/>
</dbReference>
<keyword evidence="3" id="KW-1185">Reference proteome</keyword>
<organism evidence="2 3">
    <name type="scientific">Parafrankia colletiae</name>
    <dbReference type="NCBI Taxonomy" id="573497"/>
    <lineage>
        <taxon>Bacteria</taxon>
        <taxon>Bacillati</taxon>
        <taxon>Actinomycetota</taxon>
        <taxon>Actinomycetes</taxon>
        <taxon>Frankiales</taxon>
        <taxon>Frankiaceae</taxon>
        <taxon>Parafrankia</taxon>
    </lineage>
</organism>
<feature type="domain" description="N-acetyltransferase" evidence="1">
    <location>
        <begin position="20"/>
        <end position="157"/>
    </location>
</feature>
<dbReference type="EMBL" id="MBLM01000182">
    <property type="protein sequence ID" value="OHV28053.1"/>
    <property type="molecule type" value="Genomic_DNA"/>
</dbReference>
<comment type="caution">
    <text evidence="2">The sequence shown here is derived from an EMBL/GenBank/DDBJ whole genome shotgun (WGS) entry which is preliminary data.</text>
</comment>
<evidence type="ECO:0000259" key="1">
    <source>
        <dbReference type="Pfam" id="PF13302"/>
    </source>
</evidence>
<dbReference type="PANTHER" id="PTHR43792">
    <property type="entry name" value="GNAT FAMILY, PUTATIVE (AFU_ORTHOLOGUE AFUA_3G00765)-RELATED-RELATED"/>
    <property type="match status" value="1"/>
</dbReference>
<dbReference type="OrthoDB" id="3533156at2"/>
<reference evidence="3" key="1">
    <citation type="submission" date="2016-07" db="EMBL/GenBank/DDBJ databases">
        <title>Sequence Frankia sp. strain CcI1.17.</title>
        <authorList>
            <person name="Ghodhbane-Gtari F."/>
            <person name="Swanson E."/>
            <person name="Gueddou A."/>
            <person name="Morris K."/>
            <person name="Hezbri K."/>
            <person name="Ktari A."/>
            <person name="Nouioui I."/>
            <person name="Abebe-Akele F."/>
            <person name="Simpson S."/>
            <person name="Thomas K."/>
            <person name="Gtari M."/>
            <person name="Tisa L.S."/>
            <person name="Hurst S."/>
        </authorList>
    </citation>
    <scope>NUCLEOTIDE SEQUENCE [LARGE SCALE GENOMIC DNA]</scope>
    <source>
        <strain evidence="3">Cc1.17</strain>
    </source>
</reference>
<dbReference type="AlphaFoldDB" id="A0A1S1PZF9"/>